<comment type="caution">
    <text evidence="2">The sequence shown here is derived from an EMBL/GenBank/DDBJ whole genome shotgun (WGS) entry which is preliminary data.</text>
</comment>
<name>A0A3D9DP77_9FLAO</name>
<dbReference type="OrthoDB" id="329806at2"/>
<reference evidence="2 3" key="1">
    <citation type="journal article" date="2010" name="Syst. Appl. Microbiol.">
        <title>Four new species of Chryseobacterium from the rhizosphere of coastal sand dune plants, Chryseobacterium elymi sp. nov., Chryseobacterium hagamense sp. nov., Chryseobacterium lathyri sp. nov. and Chryseobacterium rhizosphaerae sp. nov.</title>
        <authorList>
            <person name="Cho S.H."/>
            <person name="Lee K.S."/>
            <person name="Shin D.S."/>
            <person name="Han J.H."/>
            <person name="Park K.S."/>
            <person name="Lee C.H."/>
            <person name="Park K.H."/>
            <person name="Kim S.B."/>
        </authorList>
    </citation>
    <scope>NUCLEOTIDE SEQUENCE [LARGE SCALE GENOMIC DNA]</scope>
    <source>
        <strain evidence="2 3">KCTC 22547</strain>
    </source>
</reference>
<evidence type="ECO:0000259" key="1">
    <source>
        <dbReference type="Pfam" id="PF01370"/>
    </source>
</evidence>
<accession>A0A3D9DP77</accession>
<keyword evidence="3" id="KW-1185">Reference proteome</keyword>
<dbReference type="InterPro" id="IPR036291">
    <property type="entry name" value="NAD(P)-bd_dom_sf"/>
</dbReference>
<protein>
    <submittedName>
        <fullName evidence="2">Epimerase</fullName>
    </submittedName>
</protein>
<dbReference type="SUPFAM" id="SSF51735">
    <property type="entry name" value="NAD(P)-binding Rossmann-fold domains"/>
    <property type="match status" value="1"/>
</dbReference>
<dbReference type="PANTHER" id="PTHR43245">
    <property type="entry name" value="BIFUNCTIONAL POLYMYXIN RESISTANCE PROTEIN ARNA"/>
    <property type="match status" value="1"/>
</dbReference>
<dbReference type="InterPro" id="IPR001509">
    <property type="entry name" value="Epimerase_deHydtase"/>
</dbReference>
<organism evidence="2 3">
    <name type="scientific">Chryseobacterium elymi</name>
    <dbReference type="NCBI Taxonomy" id="395936"/>
    <lineage>
        <taxon>Bacteria</taxon>
        <taxon>Pseudomonadati</taxon>
        <taxon>Bacteroidota</taxon>
        <taxon>Flavobacteriia</taxon>
        <taxon>Flavobacteriales</taxon>
        <taxon>Weeksellaceae</taxon>
        <taxon>Chryseobacterium group</taxon>
        <taxon>Chryseobacterium</taxon>
    </lineage>
</organism>
<dbReference type="Gene3D" id="3.40.50.720">
    <property type="entry name" value="NAD(P)-binding Rossmann-like Domain"/>
    <property type="match status" value="1"/>
</dbReference>
<feature type="domain" description="NAD-dependent epimerase/dehydratase" evidence="1">
    <location>
        <begin position="5"/>
        <end position="208"/>
    </location>
</feature>
<dbReference type="EMBL" id="QNUH01000003">
    <property type="protein sequence ID" value="REC79845.1"/>
    <property type="molecule type" value="Genomic_DNA"/>
</dbReference>
<dbReference type="Proteomes" id="UP000257030">
    <property type="component" value="Unassembled WGS sequence"/>
</dbReference>
<evidence type="ECO:0000313" key="3">
    <source>
        <dbReference type="Proteomes" id="UP000257030"/>
    </source>
</evidence>
<dbReference type="Pfam" id="PF01370">
    <property type="entry name" value="Epimerase"/>
    <property type="match status" value="1"/>
</dbReference>
<dbReference type="AlphaFoldDB" id="A0A3D9DP77"/>
<gene>
    <name evidence="2" type="ORF">DRF60_04600</name>
</gene>
<dbReference type="PANTHER" id="PTHR43245:SF58">
    <property type="entry name" value="BLL5923 PROTEIN"/>
    <property type="match status" value="1"/>
</dbReference>
<sequence>MNVAVFGGSGFVGKNLMKSRLIDAEIKAVSLRDISWREDVGLVDIMINLVGKAHDHKGTASEEDYFFANVELVKEIFDIFFKSDARLLIHVSSIAVVEEFESEKPLEEESICNPFSIYGKTKRQAEEWLLKQILPKNKKVIILRPPMIHGPGDKGNLGLLYKIISKGLPYPLASFENSRSFLSVDNFNFFISEIIKNENEIETGIYHICDNEPVSTKDIISIIKKVTNKKTLNLSVPKIFIQGIAKAGDIVPLPINTKRLKKMTGSLLVSNEKIKNILKITDLPVSSQQGLEKTIKSFS</sequence>
<proteinExistence type="predicted"/>
<dbReference type="InterPro" id="IPR050177">
    <property type="entry name" value="Lipid_A_modif_metabolic_enz"/>
</dbReference>
<evidence type="ECO:0000313" key="2">
    <source>
        <dbReference type="EMBL" id="REC79845.1"/>
    </source>
</evidence>